<comment type="caution">
    <text evidence="8">The sequence shown here is derived from an EMBL/GenBank/DDBJ whole genome shotgun (WGS) entry which is preliminary data.</text>
</comment>
<protein>
    <submittedName>
        <fullName evidence="8">Type II toxin-antitoxin system VapC family toxin</fullName>
    </submittedName>
</protein>
<accession>A0ABR9VQ37</accession>
<evidence type="ECO:0000313" key="9">
    <source>
        <dbReference type="Proteomes" id="UP000658720"/>
    </source>
</evidence>
<keyword evidence="4" id="KW-0479">Metal-binding</keyword>
<dbReference type="InterPro" id="IPR029060">
    <property type="entry name" value="PIN-like_dom_sf"/>
</dbReference>
<gene>
    <name evidence="8" type="ORF">IQ217_06260</name>
</gene>
<organism evidence="8 9">
    <name type="scientific">Synechocystis salina LEGE 00031</name>
    <dbReference type="NCBI Taxonomy" id="1828736"/>
    <lineage>
        <taxon>Bacteria</taxon>
        <taxon>Bacillati</taxon>
        <taxon>Cyanobacteriota</taxon>
        <taxon>Cyanophyceae</taxon>
        <taxon>Synechococcales</taxon>
        <taxon>Merismopediaceae</taxon>
        <taxon>Synechocystis</taxon>
    </lineage>
</organism>
<evidence type="ECO:0000256" key="3">
    <source>
        <dbReference type="ARBA" id="ARBA00022722"/>
    </source>
</evidence>
<keyword evidence="2" id="KW-1277">Toxin-antitoxin system</keyword>
<evidence type="ECO:0000313" key="8">
    <source>
        <dbReference type="EMBL" id="MBE9253468.1"/>
    </source>
</evidence>
<dbReference type="RefSeq" id="WP_190599919.1">
    <property type="nucleotide sequence ID" value="NZ_JADEVV010000013.1"/>
</dbReference>
<evidence type="ECO:0000256" key="6">
    <source>
        <dbReference type="ARBA" id="ARBA00022842"/>
    </source>
</evidence>
<dbReference type="PANTHER" id="PTHR33653:SF1">
    <property type="entry name" value="RIBONUCLEASE VAPC2"/>
    <property type="match status" value="1"/>
</dbReference>
<dbReference type="Gene3D" id="3.40.50.1010">
    <property type="entry name" value="5'-nuclease"/>
    <property type="match status" value="1"/>
</dbReference>
<evidence type="ECO:0000256" key="5">
    <source>
        <dbReference type="ARBA" id="ARBA00022801"/>
    </source>
</evidence>
<comment type="similarity">
    <text evidence="7">Belongs to the PINc/VapC protein family.</text>
</comment>
<comment type="cofactor">
    <cofactor evidence="1">
        <name>Mg(2+)</name>
        <dbReference type="ChEBI" id="CHEBI:18420"/>
    </cofactor>
</comment>
<proteinExistence type="inferred from homology"/>
<keyword evidence="5" id="KW-0378">Hydrolase</keyword>
<sequence length="149" mass="17126">MKGWLLDTNVISELRKENCHPAVKAWAGRQSPTSFYLSTITMAEIRFGIAKTEDKIFRQELNQWLDQVLRPWFGERLLGVDEDVILQWRWLVERGKKQNYTFSQPDLFIAAGTQCAFGIAIVHELCVVTRNGGDFEKSGVPVFNPFLFS</sequence>
<evidence type="ECO:0000256" key="7">
    <source>
        <dbReference type="ARBA" id="ARBA00038093"/>
    </source>
</evidence>
<keyword evidence="3" id="KW-0540">Nuclease</keyword>
<keyword evidence="6" id="KW-0460">Magnesium</keyword>
<dbReference type="SUPFAM" id="SSF88723">
    <property type="entry name" value="PIN domain-like"/>
    <property type="match status" value="1"/>
</dbReference>
<reference evidence="8 9" key="1">
    <citation type="submission" date="2020-10" db="EMBL/GenBank/DDBJ databases">
        <authorList>
            <person name="Castelo-Branco R."/>
            <person name="Eusebio N."/>
            <person name="Adriana R."/>
            <person name="Vieira A."/>
            <person name="Brugerolle De Fraissinette N."/>
            <person name="Rezende De Castro R."/>
            <person name="Schneider M.P."/>
            <person name="Vasconcelos V."/>
            <person name="Leao P.N."/>
        </authorList>
    </citation>
    <scope>NUCLEOTIDE SEQUENCE [LARGE SCALE GENOMIC DNA]</scope>
    <source>
        <strain evidence="8 9">LEGE 00031</strain>
    </source>
</reference>
<name>A0ABR9VQ37_9SYNC</name>
<dbReference type="CDD" id="cd18746">
    <property type="entry name" value="PIN_VapC4-5_FitB-like"/>
    <property type="match status" value="1"/>
</dbReference>
<dbReference type="InterPro" id="IPR050556">
    <property type="entry name" value="Type_II_TA_system_RNase"/>
</dbReference>
<dbReference type="PANTHER" id="PTHR33653">
    <property type="entry name" value="RIBONUCLEASE VAPC2"/>
    <property type="match status" value="1"/>
</dbReference>
<dbReference type="Proteomes" id="UP000658720">
    <property type="component" value="Unassembled WGS sequence"/>
</dbReference>
<evidence type="ECO:0000256" key="2">
    <source>
        <dbReference type="ARBA" id="ARBA00022649"/>
    </source>
</evidence>
<keyword evidence="9" id="KW-1185">Reference proteome</keyword>
<dbReference type="EMBL" id="JADEVV010000013">
    <property type="protein sequence ID" value="MBE9253468.1"/>
    <property type="molecule type" value="Genomic_DNA"/>
</dbReference>
<evidence type="ECO:0000256" key="4">
    <source>
        <dbReference type="ARBA" id="ARBA00022723"/>
    </source>
</evidence>
<evidence type="ECO:0000256" key="1">
    <source>
        <dbReference type="ARBA" id="ARBA00001946"/>
    </source>
</evidence>